<evidence type="ECO:0000313" key="2">
    <source>
        <dbReference type="EMBL" id="KKN79965.1"/>
    </source>
</evidence>
<organism evidence="2">
    <name type="scientific">marine sediment metagenome</name>
    <dbReference type="NCBI Taxonomy" id="412755"/>
    <lineage>
        <taxon>unclassified sequences</taxon>
        <taxon>metagenomes</taxon>
        <taxon>ecological metagenomes</taxon>
    </lineage>
</organism>
<name>A0A0F9TFG4_9ZZZZ</name>
<feature type="region of interest" description="Disordered" evidence="1">
    <location>
        <begin position="77"/>
        <end position="98"/>
    </location>
</feature>
<proteinExistence type="predicted"/>
<comment type="caution">
    <text evidence="2">The sequence shown here is derived from an EMBL/GenBank/DDBJ whole genome shotgun (WGS) entry which is preliminary data.</text>
</comment>
<gene>
    <name evidence="2" type="ORF">LCGC14_0334730</name>
</gene>
<dbReference type="AlphaFoldDB" id="A0A0F9TFG4"/>
<accession>A0A0F9TFG4</accession>
<evidence type="ECO:0000256" key="1">
    <source>
        <dbReference type="SAM" id="MobiDB-lite"/>
    </source>
</evidence>
<sequence>MGVRARWMLVSWAVLAVALFWQQMELKWSREAGTLLREQNSTLKKICAGEHKIADVAEQVCLPCEAVQRDWIGVLGTHHDSRGRGRSRRAGGNIGGGR</sequence>
<reference evidence="2" key="1">
    <citation type="journal article" date="2015" name="Nature">
        <title>Complex archaea that bridge the gap between prokaryotes and eukaryotes.</title>
        <authorList>
            <person name="Spang A."/>
            <person name="Saw J.H."/>
            <person name="Jorgensen S.L."/>
            <person name="Zaremba-Niedzwiedzka K."/>
            <person name="Martijn J."/>
            <person name="Lind A.E."/>
            <person name="van Eijk R."/>
            <person name="Schleper C."/>
            <person name="Guy L."/>
            <person name="Ettema T.J."/>
        </authorList>
    </citation>
    <scope>NUCLEOTIDE SEQUENCE</scope>
</reference>
<dbReference type="EMBL" id="LAZR01000239">
    <property type="protein sequence ID" value="KKN79965.1"/>
    <property type="molecule type" value="Genomic_DNA"/>
</dbReference>
<protein>
    <submittedName>
        <fullName evidence="2">Uncharacterized protein</fullName>
    </submittedName>
</protein>